<organism evidence="5 7">
    <name type="scientific">Clostridium symbiosum</name>
    <name type="common">Bacteroides symbiosus</name>
    <dbReference type="NCBI Taxonomy" id="1512"/>
    <lineage>
        <taxon>Bacteria</taxon>
        <taxon>Bacillati</taxon>
        <taxon>Bacillota</taxon>
        <taxon>Clostridia</taxon>
        <taxon>Lachnospirales</taxon>
        <taxon>Lachnospiraceae</taxon>
        <taxon>Otoolea</taxon>
    </lineage>
</organism>
<evidence type="ECO:0000313" key="5">
    <source>
        <dbReference type="EMBL" id="MCK0084576.1"/>
    </source>
</evidence>
<proteinExistence type="predicted"/>
<feature type="domain" description="HTH gntR-type" evidence="4">
    <location>
        <begin position="14"/>
        <end position="81"/>
    </location>
</feature>
<dbReference type="PANTHER" id="PTHR43537">
    <property type="entry name" value="TRANSCRIPTIONAL REGULATOR, GNTR FAMILY"/>
    <property type="match status" value="1"/>
</dbReference>
<dbReference type="Proteomes" id="UP001203136">
    <property type="component" value="Unassembled WGS sequence"/>
</dbReference>
<dbReference type="InterPro" id="IPR036390">
    <property type="entry name" value="WH_DNA-bd_sf"/>
</dbReference>
<keyword evidence="3" id="KW-0804">Transcription</keyword>
<gene>
    <name evidence="5" type="ORF">K5I21_01525</name>
    <name evidence="6" type="ORF">PM006_17410</name>
</gene>
<dbReference type="SMART" id="SM00345">
    <property type="entry name" value="HTH_GNTR"/>
    <property type="match status" value="1"/>
</dbReference>
<dbReference type="GO" id="GO:0003700">
    <property type="term" value="F:DNA-binding transcription factor activity"/>
    <property type="evidence" value="ECO:0007669"/>
    <property type="project" value="InterPro"/>
</dbReference>
<evidence type="ECO:0000259" key="4">
    <source>
        <dbReference type="PROSITE" id="PS50949"/>
    </source>
</evidence>
<dbReference type="EMBL" id="JAQLGM010000054">
    <property type="protein sequence ID" value="MDB2001978.1"/>
    <property type="molecule type" value="Genomic_DNA"/>
</dbReference>
<dbReference type="InterPro" id="IPR011711">
    <property type="entry name" value="GntR_C"/>
</dbReference>
<reference evidence="5" key="1">
    <citation type="journal article" date="2022" name="Cell Host Microbe">
        <title>Colonization of the live biotherapeutic product VE303 and modulation of the microbiota and metabolites in healthy volunteers.</title>
        <authorList>
            <person name="Dsouza M."/>
            <person name="Menon R."/>
            <person name="Crossette E."/>
            <person name="Bhattarai S.K."/>
            <person name="Schneider J."/>
            <person name="Kim Y.G."/>
            <person name="Reddy S."/>
            <person name="Caballero S."/>
            <person name="Felix C."/>
            <person name="Cornacchione L."/>
            <person name="Hendrickson J."/>
            <person name="Watson A.R."/>
            <person name="Minot S.S."/>
            <person name="Greenfield N."/>
            <person name="Schopf L."/>
            <person name="Szabady R."/>
            <person name="Patarroyo J."/>
            <person name="Smith W."/>
            <person name="Harrison P."/>
            <person name="Kuijper E.J."/>
            <person name="Kelly C.P."/>
            <person name="Olle B."/>
            <person name="Bobilev D."/>
            <person name="Silber J.L."/>
            <person name="Bucci V."/>
            <person name="Roberts B."/>
            <person name="Faith J."/>
            <person name="Norman J.M."/>
        </authorList>
    </citation>
    <scope>NUCLEOTIDE SEQUENCE</scope>
    <source>
        <strain evidence="5">VE303-04</strain>
    </source>
</reference>
<dbReference type="Proteomes" id="UP001300871">
    <property type="component" value="Unassembled WGS sequence"/>
</dbReference>
<dbReference type="RefSeq" id="WP_009297462.1">
    <property type="nucleotide sequence ID" value="NZ_BAABZD010000003.1"/>
</dbReference>
<evidence type="ECO:0000313" key="7">
    <source>
        <dbReference type="Proteomes" id="UP001203136"/>
    </source>
</evidence>
<accession>A0AAW6B1S5</accession>
<dbReference type="PRINTS" id="PR00035">
    <property type="entry name" value="HTHGNTR"/>
</dbReference>
<sequence length="226" mass="26212">MGEQNILLKKTQKPSYVQRAYDGIRNLIIEEEISPGELLSENQLAAYLNMSRTPVREAIRRLQAEGFLESRKGLGTFLKPLTTKDVRNIYEVRKAMELIACETSIYQITDEEIEAVRASLMSLLARHEAGEEIDRMEFSKLDGQCHDLIVQKSNNGYIKILMDQIYFNVDRYRIISFHVSLDLEESTRQHLVLLDCLKERNLEKLKAALSEHLDWSLSLLFKHLEL</sequence>
<evidence type="ECO:0000313" key="6">
    <source>
        <dbReference type="EMBL" id="MDB2001978.1"/>
    </source>
</evidence>
<comment type="caution">
    <text evidence="5">The sequence shown here is derived from an EMBL/GenBank/DDBJ whole genome shotgun (WGS) entry which is preliminary data.</text>
</comment>
<dbReference type="PROSITE" id="PS50949">
    <property type="entry name" value="HTH_GNTR"/>
    <property type="match status" value="1"/>
</dbReference>
<dbReference type="InterPro" id="IPR036388">
    <property type="entry name" value="WH-like_DNA-bd_sf"/>
</dbReference>
<evidence type="ECO:0000256" key="1">
    <source>
        <dbReference type="ARBA" id="ARBA00023015"/>
    </source>
</evidence>
<keyword evidence="2" id="KW-0238">DNA-binding</keyword>
<dbReference type="SUPFAM" id="SSF48008">
    <property type="entry name" value="GntR ligand-binding domain-like"/>
    <property type="match status" value="1"/>
</dbReference>
<dbReference type="Gene3D" id="1.10.10.10">
    <property type="entry name" value="Winged helix-like DNA-binding domain superfamily/Winged helix DNA-binding domain"/>
    <property type="match status" value="1"/>
</dbReference>
<dbReference type="GO" id="GO:0003677">
    <property type="term" value="F:DNA binding"/>
    <property type="evidence" value="ECO:0007669"/>
    <property type="project" value="UniProtKB-KW"/>
</dbReference>
<dbReference type="InterPro" id="IPR000524">
    <property type="entry name" value="Tscrpt_reg_HTH_GntR"/>
</dbReference>
<dbReference type="SMART" id="SM00895">
    <property type="entry name" value="FCD"/>
    <property type="match status" value="1"/>
</dbReference>
<keyword evidence="1" id="KW-0805">Transcription regulation</keyword>
<evidence type="ECO:0000256" key="2">
    <source>
        <dbReference type="ARBA" id="ARBA00023125"/>
    </source>
</evidence>
<dbReference type="Pfam" id="PF07729">
    <property type="entry name" value="FCD"/>
    <property type="match status" value="1"/>
</dbReference>
<protein>
    <submittedName>
        <fullName evidence="5">GntR family transcriptional regulator</fullName>
    </submittedName>
</protein>
<dbReference type="Pfam" id="PF00392">
    <property type="entry name" value="GntR"/>
    <property type="match status" value="1"/>
</dbReference>
<evidence type="ECO:0000256" key="3">
    <source>
        <dbReference type="ARBA" id="ARBA00023163"/>
    </source>
</evidence>
<dbReference type="InterPro" id="IPR008920">
    <property type="entry name" value="TF_FadR/GntR_C"/>
</dbReference>
<dbReference type="SUPFAM" id="SSF46785">
    <property type="entry name" value="Winged helix' DNA-binding domain"/>
    <property type="match status" value="1"/>
</dbReference>
<dbReference type="Gene3D" id="1.20.120.530">
    <property type="entry name" value="GntR ligand-binding domain-like"/>
    <property type="match status" value="1"/>
</dbReference>
<dbReference type="PANTHER" id="PTHR43537:SF24">
    <property type="entry name" value="GLUCONATE OPERON TRANSCRIPTIONAL REPRESSOR"/>
    <property type="match status" value="1"/>
</dbReference>
<name>A0AAW6B1S5_CLOSY</name>
<reference evidence="6" key="2">
    <citation type="submission" date="2023-01" db="EMBL/GenBank/DDBJ databases">
        <title>Human gut microbiome strain richness.</title>
        <authorList>
            <person name="Chen-Liaw A."/>
        </authorList>
    </citation>
    <scope>NUCLEOTIDE SEQUENCE</scope>
    <source>
        <strain evidence="6">B1_m1001713B170214d0_201011</strain>
    </source>
</reference>
<dbReference type="AlphaFoldDB" id="A0AAW6B1S5"/>
<dbReference type="CDD" id="cd07377">
    <property type="entry name" value="WHTH_GntR"/>
    <property type="match status" value="1"/>
</dbReference>
<dbReference type="EMBL" id="JAINVB010000001">
    <property type="protein sequence ID" value="MCK0084576.1"/>
    <property type="molecule type" value="Genomic_DNA"/>
</dbReference>